<name>A0A5S6R1W8_TRIMR</name>
<feature type="transmembrane region" description="Helical" evidence="1">
    <location>
        <begin position="31"/>
        <end position="49"/>
    </location>
</feature>
<dbReference type="AlphaFoldDB" id="A0A5S6R1W8"/>
<dbReference type="Gene3D" id="1.20.1070.10">
    <property type="entry name" value="Rhodopsin 7-helix transmembrane proteins"/>
    <property type="match status" value="1"/>
</dbReference>
<feature type="transmembrane region" description="Helical" evidence="1">
    <location>
        <begin position="61"/>
        <end position="82"/>
    </location>
</feature>
<evidence type="ECO:0000313" key="3">
    <source>
        <dbReference type="WBParaSite" id="TMUE_3000013152.1"/>
    </source>
</evidence>
<keyword evidence="2" id="KW-1185">Reference proteome</keyword>
<keyword evidence="1" id="KW-0472">Membrane</keyword>
<feature type="transmembrane region" description="Helical" evidence="1">
    <location>
        <begin position="102"/>
        <end position="122"/>
    </location>
</feature>
<feature type="transmembrane region" description="Helical" evidence="1">
    <location>
        <begin position="187"/>
        <end position="209"/>
    </location>
</feature>
<organism evidence="2 3">
    <name type="scientific">Trichuris muris</name>
    <name type="common">Mouse whipworm</name>
    <dbReference type="NCBI Taxonomy" id="70415"/>
    <lineage>
        <taxon>Eukaryota</taxon>
        <taxon>Metazoa</taxon>
        <taxon>Ecdysozoa</taxon>
        <taxon>Nematoda</taxon>
        <taxon>Enoplea</taxon>
        <taxon>Dorylaimia</taxon>
        <taxon>Trichinellida</taxon>
        <taxon>Trichuridae</taxon>
        <taxon>Trichuris</taxon>
    </lineage>
</organism>
<feature type="transmembrane region" description="Helical" evidence="1">
    <location>
        <begin position="143"/>
        <end position="162"/>
    </location>
</feature>
<evidence type="ECO:0000256" key="1">
    <source>
        <dbReference type="SAM" id="Phobius"/>
    </source>
</evidence>
<reference evidence="3" key="1">
    <citation type="submission" date="2019-12" db="UniProtKB">
        <authorList>
            <consortium name="WormBaseParasite"/>
        </authorList>
    </citation>
    <scope>IDENTIFICATION</scope>
</reference>
<sequence>MNHSILGNTAPTFLINKQEIIFSQFAQVCHVVRAAVGYSALLSTLYYLALFVKHRRLRTTLNWAVCNLLVSNGLLAIVIAIFSTLKAINPNSLSSLRGCLSFTWVITFLSFGPSWSVALMALTRAVHYSNVPTLDQVLSLRTLGMLRTFTVLLDAIMTSLILHRKAALVAPTHCTYQLMLEASDVHMIYTLVIILLLVAAGLSALSLRIRRRRQMLANRDIPNPSSTGSAEKPVHQSVPVNIFKKPMMMSTGVLLVSLFALPRVAFFVDCTELWQISTLCPVVDPQVIPVALRFPQINEHSGAIVTFPFARVQAQCFTNVLRINLSQSEELLLAPLRRL</sequence>
<accession>A0A5S6R1W8</accession>
<protein>
    <submittedName>
        <fullName evidence="3">G-protein coupled receptors family 1 profile domain-containing protein</fullName>
    </submittedName>
</protein>
<dbReference type="Proteomes" id="UP000046395">
    <property type="component" value="Unassembled WGS sequence"/>
</dbReference>
<keyword evidence="1" id="KW-1133">Transmembrane helix</keyword>
<evidence type="ECO:0000313" key="2">
    <source>
        <dbReference type="Proteomes" id="UP000046395"/>
    </source>
</evidence>
<proteinExistence type="predicted"/>
<keyword evidence="1" id="KW-0812">Transmembrane</keyword>
<dbReference type="WBParaSite" id="TMUE_3000013152.1">
    <property type="protein sequence ID" value="TMUE_3000013152.1"/>
    <property type="gene ID" value="WBGene00285057"/>
</dbReference>